<dbReference type="PANTHER" id="PTHR36558:SF1">
    <property type="entry name" value="RESTRICTION ENDONUCLEASE DOMAIN-CONTAINING PROTEIN-RELATED"/>
    <property type="match status" value="1"/>
</dbReference>
<dbReference type="SUPFAM" id="SSF52980">
    <property type="entry name" value="Restriction endonuclease-like"/>
    <property type="match status" value="1"/>
</dbReference>
<dbReference type="Proteomes" id="UP001432180">
    <property type="component" value="Chromosome"/>
</dbReference>
<evidence type="ECO:0000313" key="3">
    <source>
        <dbReference type="Proteomes" id="UP001432180"/>
    </source>
</evidence>
<reference evidence="2 3" key="1">
    <citation type="journal article" date="2023" name="Microorganisms">
        <title>Thiorhodovibrio frisius and Trv. litoralis spp. nov., Two Novel Members from a Clade of Fastidious Purple Sulfur Bacteria That Exhibit Unique Red-Shifted Light-Harvesting Capabilities.</title>
        <authorList>
            <person name="Methner A."/>
            <person name="Kuzyk S.B."/>
            <person name="Petersen J."/>
            <person name="Bauer S."/>
            <person name="Brinkmann H."/>
            <person name="Sichau K."/>
            <person name="Wanner G."/>
            <person name="Wolf J."/>
            <person name="Neumann-Schaal M."/>
            <person name="Henke P."/>
            <person name="Tank M."/>
            <person name="Sproer C."/>
            <person name="Bunk B."/>
            <person name="Overmann J."/>
        </authorList>
    </citation>
    <scope>NUCLEOTIDE SEQUENCE [LARGE SCALE GENOMIC DNA]</scope>
    <source>
        <strain evidence="2 3">DSM 6702</strain>
    </source>
</reference>
<dbReference type="InterPro" id="IPR012296">
    <property type="entry name" value="Nuclease_put_TT1808"/>
</dbReference>
<dbReference type="PANTHER" id="PTHR36558">
    <property type="entry name" value="GLR1098 PROTEIN"/>
    <property type="match status" value="1"/>
</dbReference>
<dbReference type="Gene3D" id="3.90.1570.10">
    <property type="entry name" value="tt1808, chain A"/>
    <property type="match status" value="1"/>
</dbReference>
<organism evidence="2 3">
    <name type="scientific">Thiorhodovibrio winogradskyi</name>
    <dbReference type="NCBI Taxonomy" id="77007"/>
    <lineage>
        <taxon>Bacteria</taxon>
        <taxon>Pseudomonadati</taxon>
        <taxon>Pseudomonadota</taxon>
        <taxon>Gammaproteobacteria</taxon>
        <taxon>Chromatiales</taxon>
        <taxon>Chromatiaceae</taxon>
        <taxon>Thiorhodovibrio</taxon>
    </lineage>
</organism>
<dbReference type="CDD" id="cd06260">
    <property type="entry name" value="DUF820-like"/>
    <property type="match status" value="1"/>
</dbReference>
<proteinExistence type="predicted"/>
<accession>A0ABZ0SDC3</accession>
<dbReference type="InterPro" id="IPR011335">
    <property type="entry name" value="Restrct_endonuc-II-like"/>
</dbReference>
<name>A0ABZ0SDC3_9GAMM</name>
<protein>
    <recommendedName>
        <fullName evidence="1">Putative restriction endonuclease domain-containing protein</fullName>
    </recommendedName>
</protein>
<dbReference type="InterPro" id="IPR008538">
    <property type="entry name" value="Uma2"/>
</dbReference>
<evidence type="ECO:0000313" key="2">
    <source>
        <dbReference type="EMBL" id="WPL17590.1"/>
    </source>
</evidence>
<gene>
    <name evidence="2" type="ORF">Thiowin_02615</name>
</gene>
<evidence type="ECO:0000259" key="1">
    <source>
        <dbReference type="Pfam" id="PF05685"/>
    </source>
</evidence>
<sequence>MTALAEERLISVEDYLEGEKNSTVRHEYVAGQVFAMTGSSEAHNRINANLAFHLRAATRGTPCGMFINDMKVSVPSQQAYYYPDVMLSCEGYDAKSYVKFAPCLIAEVLSPSTKQIDRREKLLGYRQLASLCYYLVIAQDRALMEVWQRDAAGASESGWVQQRLTAPDAALTIDCPPVSCTLRLADLYEDVRLPEASD</sequence>
<dbReference type="Pfam" id="PF05685">
    <property type="entry name" value="Uma2"/>
    <property type="match status" value="1"/>
</dbReference>
<keyword evidence="3" id="KW-1185">Reference proteome</keyword>
<feature type="domain" description="Putative restriction endonuclease" evidence="1">
    <location>
        <begin position="12"/>
        <end position="168"/>
    </location>
</feature>
<dbReference type="EMBL" id="CP121472">
    <property type="protein sequence ID" value="WPL17590.1"/>
    <property type="molecule type" value="Genomic_DNA"/>
</dbReference>
<dbReference type="RefSeq" id="WP_328983399.1">
    <property type="nucleotide sequence ID" value="NZ_CP121472.1"/>
</dbReference>